<organism evidence="3 4">
    <name type="scientific">Azospirillum brasilense</name>
    <dbReference type="NCBI Taxonomy" id="192"/>
    <lineage>
        <taxon>Bacteria</taxon>
        <taxon>Pseudomonadati</taxon>
        <taxon>Pseudomonadota</taxon>
        <taxon>Alphaproteobacteria</taxon>
        <taxon>Rhodospirillales</taxon>
        <taxon>Azospirillaceae</taxon>
        <taxon>Azospirillum</taxon>
    </lineage>
</organism>
<evidence type="ECO:0000313" key="4">
    <source>
        <dbReference type="Proteomes" id="UP000476837"/>
    </source>
</evidence>
<dbReference type="EMBL" id="QOKV01000029">
    <property type="protein sequence ID" value="KAA0678167.1"/>
    <property type="molecule type" value="Genomic_DNA"/>
</dbReference>
<comment type="caution">
    <text evidence="3">The sequence shown here is derived from an EMBL/GenBank/DDBJ whole genome shotgun (WGS) entry which is preliminary data.</text>
</comment>
<dbReference type="RefSeq" id="WP_149167758.1">
    <property type="nucleotide sequence ID" value="NZ_QOKV01000029.1"/>
</dbReference>
<evidence type="ECO:0000313" key="3">
    <source>
        <dbReference type="EMBL" id="KAA0678167.1"/>
    </source>
</evidence>
<feature type="domain" description="Transposase DDE" evidence="2">
    <location>
        <begin position="5"/>
        <end position="80"/>
    </location>
</feature>
<reference evidence="3 4" key="1">
    <citation type="submission" date="2018-07" db="EMBL/GenBank/DDBJ databases">
        <title>Genome sequence of Roseomonas fauriae ATCC 49958.</title>
        <authorList>
            <person name="Sant'Anna F.H."/>
            <person name="Baldani J.I."/>
            <person name="Zilli J.E."/>
            <person name="Reis V.M."/>
            <person name="Hartmann A."/>
            <person name="Cruz L."/>
            <person name="de Souza E.M."/>
            <person name="de Oliveira Pedrosa F."/>
            <person name="Passaglia L.M.P."/>
        </authorList>
    </citation>
    <scope>NUCLEOTIDE SEQUENCE [LARGE SCALE GENOMIC DNA]</scope>
    <source>
        <strain evidence="3 4">ATCC 49958</strain>
    </source>
</reference>
<name>A0A6L3ASZ1_AZOBR</name>
<proteinExistence type="predicted"/>
<accession>A0A6L3ASZ1</accession>
<feature type="region of interest" description="Disordered" evidence="1">
    <location>
        <begin position="1"/>
        <end position="22"/>
    </location>
</feature>
<protein>
    <recommendedName>
        <fullName evidence="2">Transposase DDE domain-containing protein</fullName>
    </recommendedName>
</protein>
<dbReference type="Pfam" id="PF13751">
    <property type="entry name" value="DDE_Tnp_1_6"/>
    <property type="match status" value="1"/>
</dbReference>
<dbReference type="InterPro" id="IPR025668">
    <property type="entry name" value="Tnp_DDE_dom"/>
</dbReference>
<evidence type="ECO:0000256" key="1">
    <source>
        <dbReference type="SAM" id="MobiDB-lite"/>
    </source>
</evidence>
<dbReference type="Proteomes" id="UP000476837">
    <property type="component" value="Unassembled WGS sequence"/>
</dbReference>
<sequence length="105" mass="12143">MIQLPRSVTRRRSAEGYLQDARRQQETEEWRRRYATRAGVEGTLAQALQLFDLRHCRYIGLAKTRLQHVLTAVALNIVRLDGWWTGRPLAKTRISHFAALQLSTA</sequence>
<dbReference type="AlphaFoldDB" id="A0A6L3ASZ1"/>
<evidence type="ECO:0000259" key="2">
    <source>
        <dbReference type="Pfam" id="PF13751"/>
    </source>
</evidence>
<gene>
    <name evidence="3" type="ORF">DS837_28020</name>
</gene>